<reference evidence="8 9" key="1">
    <citation type="submission" date="2024-02" db="EMBL/GenBank/DDBJ databases">
        <authorList>
            <person name="Chen Y."/>
            <person name="Shah S."/>
            <person name="Dougan E. K."/>
            <person name="Thang M."/>
            <person name="Chan C."/>
        </authorList>
    </citation>
    <scope>NUCLEOTIDE SEQUENCE [LARGE SCALE GENOMIC DNA]</scope>
</reference>
<evidence type="ECO:0000256" key="6">
    <source>
        <dbReference type="ARBA" id="ARBA00047303"/>
    </source>
</evidence>
<evidence type="ECO:0000256" key="4">
    <source>
        <dbReference type="ARBA" id="ARBA00044677"/>
    </source>
</evidence>
<dbReference type="Proteomes" id="UP001642464">
    <property type="component" value="Unassembled WGS sequence"/>
</dbReference>
<protein>
    <recommendedName>
        <fullName evidence="3">DNA-directed primase/polymerase protein</fullName>
        <ecNumber evidence="5">2.7.7.102</ecNumber>
    </recommendedName>
</protein>
<organism evidence="8 9">
    <name type="scientific">Durusdinium trenchii</name>
    <dbReference type="NCBI Taxonomy" id="1381693"/>
    <lineage>
        <taxon>Eukaryota</taxon>
        <taxon>Sar</taxon>
        <taxon>Alveolata</taxon>
        <taxon>Dinophyceae</taxon>
        <taxon>Suessiales</taxon>
        <taxon>Symbiodiniaceae</taxon>
        <taxon>Durusdinium</taxon>
    </lineage>
</organism>
<dbReference type="EMBL" id="CAXAMM010042350">
    <property type="protein sequence ID" value="CAK9104269.1"/>
    <property type="molecule type" value="Genomic_DNA"/>
</dbReference>
<dbReference type="Gene3D" id="3.50.50.60">
    <property type="entry name" value="FAD/NAD(P)-binding domain"/>
    <property type="match status" value="1"/>
</dbReference>
<evidence type="ECO:0000256" key="5">
    <source>
        <dbReference type="ARBA" id="ARBA00044768"/>
    </source>
</evidence>
<comment type="caution">
    <text evidence="8">The sequence shown here is derived from an EMBL/GenBank/DDBJ whole genome shotgun (WGS) entry which is preliminary data.</text>
</comment>
<dbReference type="SUPFAM" id="SSF51905">
    <property type="entry name" value="FAD/NAD(P)-binding domain"/>
    <property type="match status" value="1"/>
</dbReference>
<comment type="catalytic activity">
    <reaction evidence="4">
        <text>ssDNA + n NTP = ssDNA/pppN(pN)n-1 hybrid + (n-1) diphosphate.</text>
        <dbReference type="EC" id="2.7.7.102"/>
    </reaction>
</comment>
<evidence type="ECO:0000313" key="9">
    <source>
        <dbReference type="Proteomes" id="UP001642464"/>
    </source>
</evidence>
<comment type="catalytic activity">
    <reaction evidence="6">
        <text>DNA(n) + a 2'-deoxyribonucleoside 5'-triphosphate = DNA(n+1) + diphosphate</text>
        <dbReference type="Rhea" id="RHEA:22508"/>
        <dbReference type="Rhea" id="RHEA-COMP:17339"/>
        <dbReference type="Rhea" id="RHEA-COMP:17340"/>
        <dbReference type="ChEBI" id="CHEBI:33019"/>
        <dbReference type="ChEBI" id="CHEBI:61560"/>
        <dbReference type="ChEBI" id="CHEBI:173112"/>
        <dbReference type="EC" id="2.7.7.7"/>
    </reaction>
    <physiologicalReaction direction="left-to-right" evidence="6">
        <dbReference type="Rhea" id="RHEA:22509"/>
    </physiologicalReaction>
</comment>
<dbReference type="InterPro" id="IPR036188">
    <property type="entry name" value="FAD/NAD-bd_sf"/>
</dbReference>
<keyword evidence="9" id="KW-1185">Reference proteome</keyword>
<dbReference type="InterPro" id="IPR003953">
    <property type="entry name" value="FAD-dep_OxRdtase_2_FAD-bd"/>
</dbReference>
<keyword evidence="2" id="KW-0560">Oxidoreductase</keyword>
<accession>A0ABP0RWB4</accession>
<dbReference type="Pfam" id="PF00890">
    <property type="entry name" value="FAD_binding_2"/>
    <property type="match status" value="1"/>
</dbReference>
<dbReference type="PANTHER" id="PTHR31399">
    <property type="entry name" value="DNA-DIRECTED PRIMASE / POLYMERASE PROTEIN"/>
    <property type="match status" value="1"/>
</dbReference>
<dbReference type="EC" id="2.7.7.102" evidence="5"/>
<dbReference type="InterPro" id="IPR044917">
    <property type="entry name" value="PRIMPOL"/>
</dbReference>
<evidence type="ECO:0000313" key="8">
    <source>
        <dbReference type="EMBL" id="CAK9104269.1"/>
    </source>
</evidence>
<feature type="domain" description="FAD-dependent oxidoreductase 2 FAD-binding" evidence="7">
    <location>
        <begin position="592"/>
        <end position="624"/>
    </location>
</feature>
<dbReference type="Pfam" id="PF03121">
    <property type="entry name" value="Herpes_UL52"/>
    <property type="match status" value="1"/>
</dbReference>
<evidence type="ECO:0000259" key="7">
    <source>
        <dbReference type="Pfam" id="PF00890"/>
    </source>
</evidence>
<gene>
    <name evidence="8" type="ORF">SCF082_LOCUS48664</name>
</gene>
<name>A0ABP0RWB4_9DINO</name>
<dbReference type="PANTHER" id="PTHR31399:SF0">
    <property type="entry name" value="DNA-DIRECTED PRIMASE_POLYMERASE PROTEIN"/>
    <property type="match status" value="1"/>
</dbReference>
<evidence type="ECO:0000256" key="1">
    <source>
        <dbReference type="ARBA" id="ARBA00022630"/>
    </source>
</evidence>
<keyword evidence="1" id="KW-0285">Flavoprotein</keyword>
<proteinExistence type="predicted"/>
<sequence>MAEPGKSHVFLVDTFANFAFAHAPPAWPLDEKPLGHFYEVILENRPCWLYFDLEFSKEANPSLDPTVVMEAFRGTLSAFCQEKLGMSLDFSSMVELESSTEKKFSRHVIVQRLLRRDAQQLNLAFANNAQAGLLVDTLVRYAEAHREEECIAQHLFVQAPSRGDEESRCTCVIDESVYSRNRSFRLLFQSKFGKDRRLDLDPKMEHVFFGGKPHPCVALLRTMASFVPDGTELFQHEIIPKEYSHRQLKASRMSRGGSVLIRKENGTMVTAHCDPLVHHLLRAWDEVRQLNEKDFREPAAATVVQSVVEMDNRYITVTLGNNHYCFCKGSSHLRNHVYLVVDVLQASFHQKCFDPDCRSFASCSFAIPSWIIESMLEEEEFLNLVTAPSDPIEAETEPVTKRLRIEEGSFDRLLFRTAESADVNASRWPPEQLYWDGQCSACPAKLYQGDHCMEGGVLVGERACNGALCEGQCTKPVLSGAPEPSFYWDGECTACPSKLYKNSHCSRGGVIVDQRPCGPANAHCEAKCRLPQSSPSPEPELYWDGQCKACPAHLYSHCSAGGSLVGERGCGFANIFCEGHCERPAAAPRPADWIIVGGGASGCSAAAALADAGEEVLVLERGQSDLDIPKTEYANTWPQVVNTDAAQLIRWKDQTWGAVANVLGGGTSINGGLYIDTLEQGH</sequence>
<evidence type="ECO:0000256" key="3">
    <source>
        <dbReference type="ARBA" id="ARBA00026139"/>
    </source>
</evidence>
<evidence type="ECO:0000256" key="2">
    <source>
        <dbReference type="ARBA" id="ARBA00023002"/>
    </source>
</evidence>